<name>A0AAU9NRA5_9ASTR</name>
<reference evidence="2 3" key="1">
    <citation type="submission" date="2022-01" db="EMBL/GenBank/DDBJ databases">
        <authorList>
            <person name="Xiong W."/>
            <person name="Schranz E."/>
        </authorList>
    </citation>
    <scope>NUCLEOTIDE SEQUENCE [LARGE SCALE GENOMIC DNA]</scope>
</reference>
<evidence type="ECO:0000313" key="2">
    <source>
        <dbReference type="EMBL" id="CAH1440323.1"/>
    </source>
</evidence>
<keyword evidence="3" id="KW-1185">Reference proteome</keyword>
<proteinExistence type="predicted"/>
<dbReference type="AlphaFoldDB" id="A0AAU9NRA5"/>
<dbReference type="EMBL" id="CAKMRJ010005412">
    <property type="protein sequence ID" value="CAH1440323.1"/>
    <property type="molecule type" value="Genomic_DNA"/>
</dbReference>
<feature type="compositionally biased region" description="Basic and acidic residues" evidence="1">
    <location>
        <begin position="61"/>
        <end position="80"/>
    </location>
</feature>
<accession>A0AAU9NRA5</accession>
<dbReference type="Proteomes" id="UP001157418">
    <property type="component" value="Unassembled WGS sequence"/>
</dbReference>
<feature type="region of interest" description="Disordered" evidence="1">
    <location>
        <begin position="1"/>
        <end position="183"/>
    </location>
</feature>
<evidence type="ECO:0000313" key="3">
    <source>
        <dbReference type="Proteomes" id="UP001157418"/>
    </source>
</evidence>
<protein>
    <submittedName>
        <fullName evidence="2">Uncharacterized protein</fullName>
    </submittedName>
</protein>
<comment type="caution">
    <text evidence="2">The sequence shown here is derived from an EMBL/GenBank/DDBJ whole genome shotgun (WGS) entry which is preliminary data.</text>
</comment>
<feature type="compositionally biased region" description="Basic and acidic residues" evidence="1">
    <location>
        <begin position="13"/>
        <end position="25"/>
    </location>
</feature>
<sequence length="277" mass="32085">MKEECLTTETYVDEEKGTETREFQVKRKQNRQQKLARTNHCMKKKDVTQENQLNSTEDCSEISKDTEQIPLETQKEKGTDDLEEQIVEEYSNSTELQEKSTEDQKEPVISHSDLSEFDESPKQGLESVCDVQTPEVVADSEDSKVKEESIVSATTEYTDEKNEEEEHEVRANETSSAKNLELHVELKPTSELVIEEDQVKETKRPPEQSYITPKHIMENDILAEKDLVDGKTTTSNEKELADEMKTMEGKKMKLKLMKLQVQRILNYKENSNPYLNW</sequence>
<gene>
    <name evidence="2" type="ORF">LVIROSA_LOCUS26464</name>
</gene>
<feature type="compositionally biased region" description="Basic and acidic residues" evidence="1">
    <location>
        <begin position="96"/>
        <end position="108"/>
    </location>
</feature>
<evidence type="ECO:0000256" key="1">
    <source>
        <dbReference type="SAM" id="MobiDB-lite"/>
    </source>
</evidence>
<organism evidence="2 3">
    <name type="scientific">Lactuca virosa</name>
    <dbReference type="NCBI Taxonomy" id="75947"/>
    <lineage>
        <taxon>Eukaryota</taxon>
        <taxon>Viridiplantae</taxon>
        <taxon>Streptophyta</taxon>
        <taxon>Embryophyta</taxon>
        <taxon>Tracheophyta</taxon>
        <taxon>Spermatophyta</taxon>
        <taxon>Magnoliopsida</taxon>
        <taxon>eudicotyledons</taxon>
        <taxon>Gunneridae</taxon>
        <taxon>Pentapetalae</taxon>
        <taxon>asterids</taxon>
        <taxon>campanulids</taxon>
        <taxon>Asterales</taxon>
        <taxon>Asteraceae</taxon>
        <taxon>Cichorioideae</taxon>
        <taxon>Cichorieae</taxon>
        <taxon>Lactucinae</taxon>
        <taxon>Lactuca</taxon>
    </lineage>
</organism>